<dbReference type="EMBL" id="CP065053">
    <property type="protein sequence ID" value="QPI48582.1"/>
    <property type="molecule type" value="Genomic_DNA"/>
</dbReference>
<dbReference type="Pfam" id="PF17482">
    <property type="entry name" value="Phage_sheath_1C"/>
    <property type="match status" value="1"/>
</dbReference>
<evidence type="ECO:0000313" key="4">
    <source>
        <dbReference type="EMBL" id="QPI48582.1"/>
    </source>
</evidence>
<dbReference type="PANTHER" id="PTHR35861:SF1">
    <property type="entry name" value="PHAGE TAIL SHEATH PROTEIN"/>
    <property type="match status" value="1"/>
</dbReference>
<dbReference type="PANTHER" id="PTHR35861">
    <property type="match status" value="1"/>
</dbReference>
<name>A0AA48WA18_9BURK</name>
<organism evidence="4 5">
    <name type="scientific">Massilia antarctica</name>
    <dbReference type="NCBI Taxonomy" id="2765360"/>
    <lineage>
        <taxon>Bacteria</taxon>
        <taxon>Pseudomonadati</taxon>
        <taxon>Pseudomonadota</taxon>
        <taxon>Betaproteobacteria</taxon>
        <taxon>Burkholderiales</taxon>
        <taxon>Oxalobacteraceae</taxon>
        <taxon>Telluria group</taxon>
        <taxon>Massilia</taxon>
    </lineage>
</organism>
<accession>A0AA48WA18</accession>
<feature type="domain" description="Tail sheath protein C-terminal" evidence="3">
    <location>
        <begin position="556"/>
        <end position="661"/>
    </location>
</feature>
<dbReference type="Gene3D" id="3.40.50.11780">
    <property type="match status" value="2"/>
</dbReference>
<keyword evidence="5" id="KW-1185">Reference proteome</keyword>
<dbReference type="InterPro" id="IPR052042">
    <property type="entry name" value="Tail_sheath_structural"/>
</dbReference>
<reference evidence="4 5" key="1">
    <citation type="submission" date="2020-11" db="EMBL/GenBank/DDBJ databases">
        <authorList>
            <person name="Sun Q."/>
        </authorList>
    </citation>
    <scope>NUCLEOTIDE SEQUENCE [LARGE SCALE GENOMIC DNA]</scope>
    <source>
        <strain evidence="4 5">P8398</strain>
    </source>
</reference>
<dbReference type="InterPro" id="IPR020287">
    <property type="entry name" value="Tail_sheath_C"/>
</dbReference>
<evidence type="ECO:0000256" key="1">
    <source>
        <dbReference type="ARBA" id="ARBA00008005"/>
    </source>
</evidence>
<dbReference type="RefSeq" id="WP_206088191.1">
    <property type="nucleotide sequence ID" value="NZ_CP065053.1"/>
</dbReference>
<evidence type="ECO:0000259" key="3">
    <source>
        <dbReference type="Pfam" id="PF17482"/>
    </source>
</evidence>
<proteinExistence type="inferred from homology"/>
<comment type="similarity">
    <text evidence="1">Belongs to the myoviridae tail sheath protein family.</text>
</comment>
<dbReference type="InterPro" id="IPR035089">
    <property type="entry name" value="Phage_sheath_subtilisin"/>
</dbReference>
<evidence type="ECO:0000313" key="5">
    <source>
        <dbReference type="Proteomes" id="UP000662888"/>
    </source>
</evidence>
<protein>
    <submittedName>
        <fullName evidence="4">Phage tail sheath family protein</fullName>
    </submittedName>
</protein>
<dbReference type="Proteomes" id="UP000662888">
    <property type="component" value="Chromosome"/>
</dbReference>
<sequence length="679" mass="72223">MRVYETPGVYYERADASGGGIAALRTDVAGFVGIAQRGPLGIAVPVESARQFEAWFGAPIDNGYLAWCARAFFENGGRRMWAVRVASAAASSAALALDDGAGPAWRIEASSPGAWGNKLGVRITELRRAQTRATVDPVDLARLRVTDSAGFARASLVECQAGPLRERAVLAALDAASGALSLSRPLALFAPNSRLRVETIAYAIEVFDGGRLIALYDDVSLIPEHPRYGPLLLKQPWQTPDIRQPDLEQLRVPEPDLALDYFRAARNRGASAPPAIVIRELRPQAARAALNLLAGAGGAAPAEPVRLAGGADGLAALAVRDFLGADQPPGASGVAFAATRSGIAALAPVEEIALLAVPDIHIQPRQPNPLQAPAGCAPDPCLPVRVLAPAPPPPAAVDLPPRFTLAEIYQVQAAMVAQCEGRRDRIALLDAPFDTCNRLSFSVNELRAWRSRFDTRFGALYAPWLLVVDPLRAGASPARAPTRPIPPSGHVAGLCAAIDLRAGVHVAPANVPLLWAQDASLAFDDARHGELNMLGINLLRAQPGRGVRVLGARTLSSDTDWRFVNVRRLMSMIAKAIDLSIQWAVFEPNDWHTRAKLSMVIGSFLRGLWARGALVGSATDEAFYVCCDDSNNPPETRARGQLQIKVGVAPSVPFEFIVLRIGRDANGFAMSTDAAAADA</sequence>
<dbReference type="Pfam" id="PF04984">
    <property type="entry name" value="Phage_sheath_1"/>
    <property type="match status" value="1"/>
</dbReference>
<evidence type="ECO:0000259" key="2">
    <source>
        <dbReference type="Pfam" id="PF04984"/>
    </source>
</evidence>
<feature type="domain" description="Tail sheath protein subtilisin-like" evidence="2">
    <location>
        <begin position="410"/>
        <end position="555"/>
    </location>
</feature>
<gene>
    <name evidence="4" type="ORF">IV454_24090</name>
</gene>